<sequence>MRTLLLITLITAAPTAIAAPAIEVFEKVCARCHETGIGPVITGRDLPVATYIIIARSGRNAMPAFRVTDIDDQTLLELAEYLAATPPPPETAHADH</sequence>
<dbReference type="RefSeq" id="WP_168667013.1">
    <property type="nucleotide sequence ID" value="NZ_JAAXKX010000004.1"/>
</dbReference>
<evidence type="ECO:0000313" key="8">
    <source>
        <dbReference type="Proteomes" id="UP000740754"/>
    </source>
</evidence>
<keyword evidence="3 4" id="KW-0408">Iron</keyword>
<dbReference type="SUPFAM" id="SSF46626">
    <property type="entry name" value="Cytochrome c"/>
    <property type="match status" value="1"/>
</dbReference>
<evidence type="ECO:0000256" key="3">
    <source>
        <dbReference type="ARBA" id="ARBA00023004"/>
    </source>
</evidence>
<feature type="chain" id="PRO_5047347252" evidence="5">
    <location>
        <begin position="19"/>
        <end position="96"/>
    </location>
</feature>
<dbReference type="PROSITE" id="PS51007">
    <property type="entry name" value="CYTC"/>
    <property type="match status" value="1"/>
</dbReference>
<accession>A0ABX1I8B5</accession>
<dbReference type="EMBL" id="JAAXKX010000004">
    <property type="protein sequence ID" value="NKN32472.1"/>
    <property type="molecule type" value="Genomic_DNA"/>
</dbReference>
<dbReference type="InterPro" id="IPR009056">
    <property type="entry name" value="Cyt_c-like_dom"/>
</dbReference>
<evidence type="ECO:0000256" key="1">
    <source>
        <dbReference type="ARBA" id="ARBA00022617"/>
    </source>
</evidence>
<dbReference type="Pfam" id="PF13442">
    <property type="entry name" value="Cytochrome_CBB3"/>
    <property type="match status" value="1"/>
</dbReference>
<dbReference type="Gene3D" id="1.10.760.10">
    <property type="entry name" value="Cytochrome c-like domain"/>
    <property type="match status" value="1"/>
</dbReference>
<evidence type="ECO:0000259" key="6">
    <source>
        <dbReference type="PROSITE" id="PS51007"/>
    </source>
</evidence>
<feature type="signal peptide" evidence="5">
    <location>
        <begin position="1"/>
        <end position="18"/>
    </location>
</feature>
<evidence type="ECO:0000256" key="4">
    <source>
        <dbReference type="PROSITE-ProRule" id="PRU00433"/>
    </source>
</evidence>
<gene>
    <name evidence="7" type="ORF">HF203_04475</name>
</gene>
<dbReference type="Proteomes" id="UP000740754">
    <property type="component" value="Unassembled WGS sequence"/>
</dbReference>
<organism evidence="7 8">
    <name type="scientific">Marichromatium bheemlicum</name>
    <dbReference type="NCBI Taxonomy" id="365339"/>
    <lineage>
        <taxon>Bacteria</taxon>
        <taxon>Pseudomonadati</taxon>
        <taxon>Pseudomonadota</taxon>
        <taxon>Gammaproteobacteria</taxon>
        <taxon>Chromatiales</taxon>
        <taxon>Chromatiaceae</taxon>
        <taxon>Marichromatium</taxon>
    </lineage>
</organism>
<feature type="domain" description="Cytochrome c" evidence="6">
    <location>
        <begin position="16"/>
        <end position="86"/>
    </location>
</feature>
<proteinExistence type="predicted"/>
<evidence type="ECO:0000256" key="5">
    <source>
        <dbReference type="SAM" id="SignalP"/>
    </source>
</evidence>
<reference evidence="7 8" key="1">
    <citation type="submission" date="2020-04" db="EMBL/GenBank/DDBJ databases">
        <title>Draft Whole-Genome sequence of Marichromatium bheemlicum DSM 18632, type strain.</title>
        <authorList>
            <person name="Kyndt J.A."/>
            <person name="Meyer T.E."/>
        </authorList>
    </citation>
    <scope>NUCLEOTIDE SEQUENCE [LARGE SCALE GENOMIC DNA]</scope>
    <source>
        <strain evidence="7 8">DSM 18632</strain>
    </source>
</reference>
<name>A0ABX1I8B5_9GAMM</name>
<keyword evidence="2 4" id="KW-0479">Metal-binding</keyword>
<keyword evidence="1 4" id="KW-0349">Heme</keyword>
<dbReference type="InterPro" id="IPR036909">
    <property type="entry name" value="Cyt_c-like_dom_sf"/>
</dbReference>
<comment type="caution">
    <text evidence="7">The sequence shown here is derived from an EMBL/GenBank/DDBJ whole genome shotgun (WGS) entry which is preliminary data.</text>
</comment>
<evidence type="ECO:0000313" key="7">
    <source>
        <dbReference type="EMBL" id="NKN32472.1"/>
    </source>
</evidence>
<keyword evidence="8" id="KW-1185">Reference proteome</keyword>
<evidence type="ECO:0000256" key="2">
    <source>
        <dbReference type="ARBA" id="ARBA00022723"/>
    </source>
</evidence>
<keyword evidence="5" id="KW-0732">Signal</keyword>
<protein>
    <submittedName>
        <fullName evidence="7">Cytochrome c</fullName>
    </submittedName>
</protein>